<evidence type="ECO:0000256" key="3">
    <source>
        <dbReference type="ARBA" id="ARBA00022741"/>
    </source>
</evidence>
<evidence type="ECO:0000256" key="5">
    <source>
        <dbReference type="ARBA" id="ARBA00022840"/>
    </source>
</evidence>
<dbReference type="PIRSF" id="PIRSF000535">
    <property type="entry name" value="1PFK/6PFK/LacC"/>
    <property type="match status" value="1"/>
</dbReference>
<dbReference type="Gene3D" id="3.40.1190.20">
    <property type="match status" value="1"/>
</dbReference>
<gene>
    <name evidence="8" type="ORF">DWQ67_12325</name>
</gene>
<dbReference type="Proteomes" id="UP000273119">
    <property type="component" value="Unassembled WGS sequence"/>
</dbReference>
<dbReference type="InterPro" id="IPR002173">
    <property type="entry name" value="Carboh/pur_kinase_PfkB_CS"/>
</dbReference>
<dbReference type="AlphaFoldDB" id="A0A496PGG0"/>
<reference evidence="8 9" key="1">
    <citation type="submission" date="2018-07" db="EMBL/GenBank/DDBJ databases">
        <title>Arthrobacter sp. nov., isolated from raw cow's milk with high bacterial count.</title>
        <authorList>
            <person name="Hahne J."/>
            <person name="Isele D."/>
            <person name="Lipski A."/>
        </authorList>
    </citation>
    <scope>NUCLEOTIDE SEQUENCE [LARGE SCALE GENOMIC DNA]</scope>
    <source>
        <strain evidence="8 9">JZ R-183</strain>
    </source>
</reference>
<comment type="caution">
    <text evidence="8">The sequence shown here is derived from an EMBL/GenBank/DDBJ whole genome shotgun (WGS) entry which is preliminary data.</text>
</comment>
<dbReference type="RefSeq" id="WP_121485906.1">
    <property type="nucleotide sequence ID" value="NZ_QQXL01000008.1"/>
</dbReference>
<dbReference type="PANTHER" id="PTHR46566:SF5">
    <property type="entry name" value="1-PHOSPHOFRUCTOKINASE"/>
    <property type="match status" value="1"/>
</dbReference>
<dbReference type="InterPro" id="IPR017583">
    <property type="entry name" value="Tagatose/fructose_Pkinase"/>
</dbReference>
<dbReference type="GO" id="GO:0008443">
    <property type="term" value="F:phosphofructokinase activity"/>
    <property type="evidence" value="ECO:0007669"/>
    <property type="project" value="TreeGrafter"/>
</dbReference>
<dbReference type="InterPro" id="IPR029056">
    <property type="entry name" value="Ribokinase-like"/>
</dbReference>
<dbReference type="InterPro" id="IPR011611">
    <property type="entry name" value="PfkB_dom"/>
</dbReference>
<evidence type="ECO:0000256" key="1">
    <source>
        <dbReference type="ARBA" id="ARBA00010688"/>
    </source>
</evidence>
<keyword evidence="3" id="KW-0547">Nucleotide-binding</keyword>
<dbReference type="PROSITE" id="PS00583">
    <property type="entry name" value="PFKB_KINASES_1"/>
    <property type="match status" value="1"/>
</dbReference>
<evidence type="ECO:0000256" key="2">
    <source>
        <dbReference type="ARBA" id="ARBA00022679"/>
    </source>
</evidence>
<keyword evidence="2 6" id="KW-0808">Transferase</keyword>
<keyword evidence="4 8" id="KW-0418">Kinase</keyword>
<keyword evidence="5" id="KW-0067">ATP-binding</keyword>
<dbReference type="SUPFAM" id="SSF53613">
    <property type="entry name" value="Ribokinase-like"/>
    <property type="match status" value="1"/>
</dbReference>
<sequence length="308" mass="31347">MILTATPAPAVDQTVHLDQLRLGEAQRVGPPVIRPGGKGINVARVLASRGHAVRAVTTRGGAEGELLERTLSHLGVDARWVPVAAPTRRSTAWVEASGRTTVLNEQAGAWTEAECEAWLDSLTVAVEGASAAALCGSWPAGAPAGWVSRSLEVLAAGGAYTVADTSGPLLLTAAAAGASLLKPNVEELAEATGTTDVQAGLGILFGLGAQAVLLSRGPDGMSHHTREDPAGLHARLDAVLTGNPTGAGDAAVAGWLSVVAPLGRAPLGAERERALRTAVAWSASAVLAPVAGELTEDAERFMQRVQCG</sequence>
<organism evidence="8 9">
    <name type="scientific">Galactobacter caseinivorans</name>
    <dbReference type="NCBI Taxonomy" id="2676123"/>
    <lineage>
        <taxon>Bacteria</taxon>
        <taxon>Bacillati</taxon>
        <taxon>Actinomycetota</taxon>
        <taxon>Actinomycetes</taxon>
        <taxon>Micrococcales</taxon>
        <taxon>Micrococcaceae</taxon>
        <taxon>Galactobacter</taxon>
    </lineage>
</organism>
<keyword evidence="9" id="KW-1185">Reference proteome</keyword>
<dbReference type="GO" id="GO:0005524">
    <property type="term" value="F:ATP binding"/>
    <property type="evidence" value="ECO:0007669"/>
    <property type="project" value="UniProtKB-KW"/>
</dbReference>
<dbReference type="EMBL" id="QQXL01000008">
    <property type="protein sequence ID" value="RKW69576.1"/>
    <property type="molecule type" value="Genomic_DNA"/>
</dbReference>
<evidence type="ECO:0000259" key="7">
    <source>
        <dbReference type="Pfam" id="PF00294"/>
    </source>
</evidence>
<evidence type="ECO:0000256" key="6">
    <source>
        <dbReference type="PIRNR" id="PIRNR000535"/>
    </source>
</evidence>
<name>A0A496PGG0_9MICC</name>
<evidence type="ECO:0000313" key="9">
    <source>
        <dbReference type="Proteomes" id="UP000273119"/>
    </source>
</evidence>
<dbReference type="GO" id="GO:0005829">
    <property type="term" value="C:cytosol"/>
    <property type="evidence" value="ECO:0007669"/>
    <property type="project" value="TreeGrafter"/>
</dbReference>
<dbReference type="Pfam" id="PF00294">
    <property type="entry name" value="PfkB"/>
    <property type="match status" value="1"/>
</dbReference>
<feature type="domain" description="Carbohydrate kinase PfkB" evidence="7">
    <location>
        <begin position="16"/>
        <end position="291"/>
    </location>
</feature>
<evidence type="ECO:0000256" key="4">
    <source>
        <dbReference type="ARBA" id="ARBA00022777"/>
    </source>
</evidence>
<proteinExistence type="inferred from homology"/>
<accession>A0A496PGG0</accession>
<protein>
    <submittedName>
        <fullName evidence="8">1-phosphofructokinase family hexose kinase</fullName>
    </submittedName>
</protein>
<dbReference type="PANTHER" id="PTHR46566">
    <property type="entry name" value="1-PHOSPHOFRUCTOKINASE-RELATED"/>
    <property type="match status" value="1"/>
</dbReference>
<evidence type="ECO:0000313" key="8">
    <source>
        <dbReference type="EMBL" id="RKW69576.1"/>
    </source>
</evidence>
<comment type="similarity">
    <text evidence="1">Belongs to the carbohydrate kinase PfkB family.</text>
</comment>